<dbReference type="EMBL" id="BGPR01143577">
    <property type="protein sequence ID" value="GBN72541.1"/>
    <property type="molecule type" value="Genomic_DNA"/>
</dbReference>
<reference evidence="1 2" key="1">
    <citation type="journal article" date="2019" name="Sci. Rep.">
        <title>Orb-weaving spider Araneus ventricosus genome elucidates the spidroin gene catalogue.</title>
        <authorList>
            <person name="Kono N."/>
            <person name="Nakamura H."/>
            <person name="Ohtoshi R."/>
            <person name="Moran D.A.P."/>
            <person name="Shinohara A."/>
            <person name="Yoshida Y."/>
            <person name="Fujiwara M."/>
            <person name="Mori M."/>
            <person name="Tomita M."/>
            <person name="Arakawa K."/>
        </authorList>
    </citation>
    <scope>NUCLEOTIDE SEQUENCE [LARGE SCALE GENOMIC DNA]</scope>
</reference>
<name>A0A4Y2RA53_ARAVE</name>
<evidence type="ECO:0000313" key="1">
    <source>
        <dbReference type="EMBL" id="GBN72541.1"/>
    </source>
</evidence>
<feature type="non-terminal residue" evidence="1">
    <location>
        <position position="45"/>
    </location>
</feature>
<dbReference type="Proteomes" id="UP000499080">
    <property type="component" value="Unassembled WGS sequence"/>
</dbReference>
<dbReference type="AlphaFoldDB" id="A0A4Y2RA53"/>
<protein>
    <submittedName>
        <fullName evidence="1">Uncharacterized protein</fullName>
    </submittedName>
</protein>
<sequence length="45" mass="5104">MESVHIHAVILIPLVAAYPSKSLSQRLLVKEKYGIFWRQGDLQAP</sequence>
<keyword evidence="2" id="KW-1185">Reference proteome</keyword>
<organism evidence="1 2">
    <name type="scientific">Araneus ventricosus</name>
    <name type="common">Orbweaver spider</name>
    <name type="synonym">Epeira ventricosa</name>
    <dbReference type="NCBI Taxonomy" id="182803"/>
    <lineage>
        <taxon>Eukaryota</taxon>
        <taxon>Metazoa</taxon>
        <taxon>Ecdysozoa</taxon>
        <taxon>Arthropoda</taxon>
        <taxon>Chelicerata</taxon>
        <taxon>Arachnida</taxon>
        <taxon>Araneae</taxon>
        <taxon>Araneomorphae</taxon>
        <taxon>Entelegynae</taxon>
        <taxon>Araneoidea</taxon>
        <taxon>Araneidae</taxon>
        <taxon>Araneus</taxon>
    </lineage>
</organism>
<comment type="caution">
    <text evidence="1">The sequence shown here is derived from an EMBL/GenBank/DDBJ whole genome shotgun (WGS) entry which is preliminary data.</text>
</comment>
<accession>A0A4Y2RA53</accession>
<gene>
    <name evidence="1" type="ORF">AVEN_176864_1</name>
</gene>
<proteinExistence type="predicted"/>
<evidence type="ECO:0000313" key="2">
    <source>
        <dbReference type="Proteomes" id="UP000499080"/>
    </source>
</evidence>